<dbReference type="PANTHER" id="PTHR21227">
    <property type="entry name" value="TRNA-SPLICING ENDONUCLEASE SUBUNIT SEN2"/>
    <property type="match status" value="1"/>
</dbReference>
<evidence type="ECO:0000313" key="1">
    <source>
        <dbReference type="EMBL" id="KAL3747554.1"/>
    </source>
</evidence>
<organism evidence="1 2">
    <name type="scientific">Eucalyptus globulus</name>
    <name type="common">Tasmanian blue gum</name>
    <dbReference type="NCBI Taxonomy" id="34317"/>
    <lineage>
        <taxon>Eukaryota</taxon>
        <taxon>Viridiplantae</taxon>
        <taxon>Streptophyta</taxon>
        <taxon>Embryophyta</taxon>
        <taxon>Tracheophyta</taxon>
        <taxon>Spermatophyta</taxon>
        <taxon>Magnoliopsida</taxon>
        <taxon>eudicotyledons</taxon>
        <taxon>Gunneridae</taxon>
        <taxon>Pentapetalae</taxon>
        <taxon>rosids</taxon>
        <taxon>malvids</taxon>
        <taxon>Myrtales</taxon>
        <taxon>Myrtaceae</taxon>
        <taxon>Myrtoideae</taxon>
        <taxon>Eucalypteae</taxon>
        <taxon>Eucalyptus</taxon>
    </lineage>
</organism>
<reference evidence="1 2" key="1">
    <citation type="submission" date="2024-11" db="EMBL/GenBank/DDBJ databases">
        <title>Chromosome-level genome assembly of Eucalyptus globulus Labill. provides insights into its genome evolution.</title>
        <authorList>
            <person name="Li X."/>
        </authorList>
    </citation>
    <scope>NUCLEOTIDE SEQUENCE [LARGE SCALE GENOMIC DNA]</scope>
    <source>
        <strain evidence="1">CL2024</strain>
        <tissue evidence="1">Fresh tender leaves</tissue>
    </source>
</reference>
<keyword evidence="2" id="KW-1185">Reference proteome</keyword>
<dbReference type="Proteomes" id="UP001634007">
    <property type="component" value="Unassembled WGS sequence"/>
</dbReference>
<name>A0ABD3LAH5_EUCGL</name>
<dbReference type="InterPro" id="IPR006676">
    <property type="entry name" value="tRNA_splic"/>
</dbReference>
<dbReference type="PANTHER" id="PTHR21227:SF0">
    <property type="entry name" value="TRNA-SPLICING ENDONUCLEASE SUBUNIT SEN2"/>
    <property type="match status" value="1"/>
</dbReference>
<accession>A0ABD3LAH5</accession>
<evidence type="ECO:0000313" key="2">
    <source>
        <dbReference type="Proteomes" id="UP001634007"/>
    </source>
</evidence>
<dbReference type="EMBL" id="JBJKBG010000003">
    <property type="protein sequence ID" value="KAL3747554.1"/>
    <property type="molecule type" value="Genomic_DNA"/>
</dbReference>
<gene>
    <name evidence="1" type="ORF">ACJRO7_016360</name>
</gene>
<proteinExistence type="predicted"/>
<protein>
    <submittedName>
        <fullName evidence="1">Uncharacterized protein</fullName>
    </submittedName>
</protein>
<dbReference type="AlphaFoldDB" id="A0ABD3LAH5"/>
<comment type="caution">
    <text evidence="1">The sequence shown here is derived from an EMBL/GenBank/DDBJ whole genome shotgun (WGS) entry which is preliminary data.</text>
</comment>
<sequence>MLKIVSWLKSSLIESNAHGLLSGCFVPLAMEADQSHLLSRASFGGPTVKTEKDKHYGEYMTDEKITFPENFEAYSYPRTKNWGVVHFVAYLHHPSLVHSKRAVLWSDVHCAVCLRGAVTKALLALYVNKYVHGDASPSCGPSCFVEDRVLARWRSYRLSGR</sequence>